<dbReference type="GO" id="GO:0043226">
    <property type="term" value="C:organelle"/>
    <property type="evidence" value="ECO:0007669"/>
    <property type="project" value="UniProtKB-ARBA"/>
</dbReference>
<dbReference type="InterPro" id="IPR002048">
    <property type="entry name" value="EF_hand_dom"/>
</dbReference>
<dbReference type="GO" id="GO:0005509">
    <property type="term" value="F:calcium ion binding"/>
    <property type="evidence" value="ECO:0007669"/>
    <property type="project" value="InterPro"/>
</dbReference>
<feature type="domain" description="EF-hand" evidence="2">
    <location>
        <begin position="86"/>
        <end position="121"/>
    </location>
</feature>
<evidence type="ECO:0000313" key="4">
    <source>
        <dbReference type="Proteomes" id="UP000001292"/>
    </source>
</evidence>
<protein>
    <submittedName>
        <fullName evidence="3">GM21992</fullName>
    </submittedName>
</protein>
<dbReference type="SMR" id="B4HPT8"/>
<dbReference type="EMBL" id="CH480816">
    <property type="protein sequence ID" value="EDW48656.1"/>
    <property type="molecule type" value="Genomic_DNA"/>
</dbReference>
<reference evidence="3 4" key="1">
    <citation type="journal article" date="2007" name="Nature">
        <title>Evolution of genes and genomes on the Drosophila phylogeny.</title>
        <authorList>
            <consortium name="Drosophila 12 Genomes Consortium"/>
            <person name="Clark A.G."/>
            <person name="Eisen M.B."/>
            <person name="Smith D.R."/>
            <person name="Bergman C.M."/>
            <person name="Oliver B."/>
            <person name="Markow T.A."/>
            <person name="Kaufman T.C."/>
            <person name="Kellis M."/>
            <person name="Gelbart W."/>
            <person name="Iyer V.N."/>
            <person name="Pollard D.A."/>
            <person name="Sackton T.B."/>
            <person name="Larracuente A.M."/>
            <person name="Singh N.D."/>
            <person name="Abad J.P."/>
            <person name="Abt D.N."/>
            <person name="Adryan B."/>
            <person name="Aguade M."/>
            <person name="Akashi H."/>
            <person name="Anderson W.W."/>
            <person name="Aquadro C.F."/>
            <person name="Ardell D.H."/>
            <person name="Arguello R."/>
            <person name="Artieri C.G."/>
            <person name="Barbash D.A."/>
            <person name="Barker D."/>
            <person name="Barsanti P."/>
            <person name="Batterham P."/>
            <person name="Batzoglou S."/>
            <person name="Begun D."/>
            <person name="Bhutkar A."/>
            <person name="Blanco E."/>
            <person name="Bosak S.A."/>
            <person name="Bradley R.K."/>
            <person name="Brand A.D."/>
            <person name="Brent M.R."/>
            <person name="Brooks A.N."/>
            <person name="Brown R.H."/>
            <person name="Butlin R.K."/>
            <person name="Caggese C."/>
            <person name="Calvi B.R."/>
            <person name="Bernardo de Carvalho A."/>
            <person name="Caspi A."/>
            <person name="Castrezana S."/>
            <person name="Celniker S.E."/>
            <person name="Chang J.L."/>
            <person name="Chapple C."/>
            <person name="Chatterji S."/>
            <person name="Chinwalla A."/>
            <person name="Civetta A."/>
            <person name="Clifton S.W."/>
            <person name="Comeron J.M."/>
            <person name="Costello J.C."/>
            <person name="Coyne J.A."/>
            <person name="Daub J."/>
            <person name="David R.G."/>
            <person name="Delcher A.L."/>
            <person name="Delehaunty K."/>
            <person name="Do C.B."/>
            <person name="Ebling H."/>
            <person name="Edwards K."/>
            <person name="Eickbush T."/>
            <person name="Evans J.D."/>
            <person name="Filipski A."/>
            <person name="Findeiss S."/>
            <person name="Freyhult E."/>
            <person name="Fulton L."/>
            <person name="Fulton R."/>
            <person name="Garcia A.C."/>
            <person name="Gardiner A."/>
            <person name="Garfield D.A."/>
            <person name="Garvin B.E."/>
            <person name="Gibson G."/>
            <person name="Gilbert D."/>
            <person name="Gnerre S."/>
            <person name="Godfrey J."/>
            <person name="Good R."/>
            <person name="Gotea V."/>
            <person name="Gravely B."/>
            <person name="Greenberg A.J."/>
            <person name="Griffiths-Jones S."/>
            <person name="Gross S."/>
            <person name="Guigo R."/>
            <person name="Gustafson E.A."/>
            <person name="Haerty W."/>
            <person name="Hahn M.W."/>
            <person name="Halligan D.L."/>
            <person name="Halpern A.L."/>
            <person name="Halter G.M."/>
            <person name="Han M.V."/>
            <person name="Heger A."/>
            <person name="Hillier L."/>
            <person name="Hinrichs A.S."/>
            <person name="Holmes I."/>
            <person name="Hoskins R.A."/>
            <person name="Hubisz M.J."/>
            <person name="Hultmark D."/>
            <person name="Huntley M.A."/>
            <person name="Jaffe D.B."/>
            <person name="Jagadeeshan S."/>
            <person name="Jeck W.R."/>
            <person name="Johnson J."/>
            <person name="Jones C.D."/>
            <person name="Jordan W.C."/>
            <person name="Karpen G.H."/>
            <person name="Kataoka E."/>
            <person name="Keightley P.D."/>
            <person name="Kheradpour P."/>
            <person name="Kirkness E.F."/>
            <person name="Koerich L.B."/>
            <person name="Kristiansen K."/>
            <person name="Kudrna D."/>
            <person name="Kulathinal R.J."/>
            <person name="Kumar S."/>
            <person name="Kwok R."/>
            <person name="Lander E."/>
            <person name="Langley C.H."/>
            <person name="Lapoint R."/>
            <person name="Lazzaro B.P."/>
            <person name="Lee S.J."/>
            <person name="Levesque L."/>
            <person name="Li R."/>
            <person name="Lin C.F."/>
            <person name="Lin M.F."/>
            <person name="Lindblad-Toh K."/>
            <person name="Llopart A."/>
            <person name="Long M."/>
            <person name="Low L."/>
            <person name="Lozovsky E."/>
            <person name="Lu J."/>
            <person name="Luo M."/>
            <person name="Machado C.A."/>
            <person name="Makalowski W."/>
            <person name="Marzo M."/>
            <person name="Matsuda M."/>
            <person name="Matzkin L."/>
            <person name="McAllister B."/>
            <person name="McBride C.S."/>
            <person name="McKernan B."/>
            <person name="McKernan K."/>
            <person name="Mendez-Lago M."/>
            <person name="Minx P."/>
            <person name="Mollenhauer M.U."/>
            <person name="Montooth K."/>
            <person name="Mount S.M."/>
            <person name="Mu X."/>
            <person name="Myers E."/>
            <person name="Negre B."/>
            <person name="Newfeld S."/>
            <person name="Nielsen R."/>
            <person name="Noor M.A."/>
            <person name="O'Grady P."/>
            <person name="Pachter L."/>
            <person name="Papaceit M."/>
            <person name="Parisi M.J."/>
            <person name="Parisi M."/>
            <person name="Parts L."/>
            <person name="Pedersen J.S."/>
            <person name="Pesole G."/>
            <person name="Phillippy A.M."/>
            <person name="Ponting C.P."/>
            <person name="Pop M."/>
            <person name="Porcelli D."/>
            <person name="Powell J.R."/>
            <person name="Prohaska S."/>
            <person name="Pruitt K."/>
            <person name="Puig M."/>
            <person name="Quesneville H."/>
            <person name="Ram K.R."/>
            <person name="Rand D."/>
            <person name="Rasmussen M.D."/>
            <person name="Reed L.K."/>
            <person name="Reenan R."/>
            <person name="Reily A."/>
            <person name="Remington K.A."/>
            <person name="Rieger T.T."/>
            <person name="Ritchie M.G."/>
            <person name="Robin C."/>
            <person name="Rogers Y.H."/>
            <person name="Rohde C."/>
            <person name="Rozas J."/>
            <person name="Rubenfield M.J."/>
            <person name="Ruiz A."/>
            <person name="Russo S."/>
            <person name="Salzberg S.L."/>
            <person name="Sanchez-Gracia A."/>
            <person name="Saranga D.J."/>
            <person name="Sato H."/>
            <person name="Schaeffer S.W."/>
            <person name="Schatz M.C."/>
            <person name="Schlenke T."/>
            <person name="Schwartz R."/>
            <person name="Segarra C."/>
            <person name="Singh R.S."/>
            <person name="Sirot L."/>
            <person name="Sirota M."/>
            <person name="Sisneros N.B."/>
            <person name="Smith C.D."/>
            <person name="Smith T.F."/>
            <person name="Spieth J."/>
            <person name="Stage D.E."/>
            <person name="Stark A."/>
            <person name="Stephan W."/>
            <person name="Strausberg R.L."/>
            <person name="Strempel S."/>
            <person name="Sturgill D."/>
            <person name="Sutton G."/>
            <person name="Sutton G.G."/>
            <person name="Tao W."/>
            <person name="Teichmann S."/>
            <person name="Tobari Y.N."/>
            <person name="Tomimura Y."/>
            <person name="Tsolas J.M."/>
            <person name="Valente V.L."/>
            <person name="Venter E."/>
            <person name="Venter J.C."/>
            <person name="Vicario S."/>
            <person name="Vieira F.G."/>
            <person name="Vilella A.J."/>
            <person name="Villasante A."/>
            <person name="Walenz B."/>
            <person name="Wang J."/>
            <person name="Wasserman M."/>
            <person name="Watts T."/>
            <person name="Wilson D."/>
            <person name="Wilson R.K."/>
            <person name="Wing R.A."/>
            <person name="Wolfner M.F."/>
            <person name="Wong A."/>
            <person name="Wong G.K."/>
            <person name="Wu C.I."/>
            <person name="Wu G."/>
            <person name="Yamamoto D."/>
            <person name="Yang H.P."/>
            <person name="Yang S.P."/>
            <person name="Yorke J.A."/>
            <person name="Yoshida K."/>
            <person name="Zdobnov E."/>
            <person name="Zhang P."/>
            <person name="Zhang Y."/>
            <person name="Zimin A.V."/>
            <person name="Baldwin J."/>
            <person name="Abdouelleil A."/>
            <person name="Abdulkadir J."/>
            <person name="Abebe A."/>
            <person name="Abera B."/>
            <person name="Abreu J."/>
            <person name="Acer S.C."/>
            <person name="Aftuck L."/>
            <person name="Alexander A."/>
            <person name="An P."/>
            <person name="Anderson E."/>
            <person name="Anderson S."/>
            <person name="Arachi H."/>
            <person name="Azer M."/>
            <person name="Bachantsang P."/>
            <person name="Barry A."/>
            <person name="Bayul T."/>
            <person name="Berlin A."/>
            <person name="Bessette D."/>
            <person name="Bloom T."/>
            <person name="Blye J."/>
            <person name="Boguslavskiy L."/>
            <person name="Bonnet C."/>
            <person name="Boukhgalter B."/>
            <person name="Bourzgui I."/>
            <person name="Brown A."/>
            <person name="Cahill P."/>
            <person name="Channer S."/>
            <person name="Cheshatsang Y."/>
            <person name="Chuda L."/>
            <person name="Citroen M."/>
            <person name="Collymore A."/>
            <person name="Cooke P."/>
            <person name="Costello M."/>
            <person name="D'Aco K."/>
            <person name="Daza R."/>
            <person name="De Haan G."/>
            <person name="DeGray S."/>
            <person name="DeMaso C."/>
            <person name="Dhargay N."/>
            <person name="Dooley K."/>
            <person name="Dooley E."/>
            <person name="Doricent M."/>
            <person name="Dorje P."/>
            <person name="Dorjee K."/>
            <person name="Dupes A."/>
            <person name="Elong R."/>
            <person name="Falk J."/>
            <person name="Farina A."/>
            <person name="Faro S."/>
            <person name="Ferguson D."/>
            <person name="Fisher S."/>
            <person name="Foley C.D."/>
            <person name="Franke A."/>
            <person name="Friedrich D."/>
            <person name="Gadbois L."/>
            <person name="Gearin G."/>
            <person name="Gearin C.R."/>
            <person name="Giannoukos G."/>
            <person name="Goode T."/>
            <person name="Graham J."/>
            <person name="Grandbois E."/>
            <person name="Grewal S."/>
            <person name="Gyaltsen K."/>
            <person name="Hafez N."/>
            <person name="Hagos B."/>
            <person name="Hall J."/>
            <person name="Henson C."/>
            <person name="Hollinger A."/>
            <person name="Honan T."/>
            <person name="Huard M.D."/>
            <person name="Hughes L."/>
            <person name="Hurhula B."/>
            <person name="Husby M.E."/>
            <person name="Kamat A."/>
            <person name="Kanga B."/>
            <person name="Kashin S."/>
            <person name="Khazanovich D."/>
            <person name="Kisner P."/>
            <person name="Lance K."/>
            <person name="Lara M."/>
            <person name="Lee W."/>
            <person name="Lennon N."/>
            <person name="Letendre F."/>
            <person name="LeVine R."/>
            <person name="Lipovsky A."/>
            <person name="Liu X."/>
            <person name="Liu J."/>
            <person name="Liu S."/>
            <person name="Lokyitsang T."/>
            <person name="Lokyitsang Y."/>
            <person name="Lubonja R."/>
            <person name="Lui A."/>
            <person name="MacDonald P."/>
            <person name="Magnisalis V."/>
            <person name="Maru K."/>
            <person name="Matthews C."/>
            <person name="McCusker W."/>
            <person name="McDonough S."/>
            <person name="Mehta T."/>
            <person name="Meldrim J."/>
            <person name="Meneus L."/>
            <person name="Mihai O."/>
            <person name="Mihalev A."/>
            <person name="Mihova T."/>
            <person name="Mittelman R."/>
            <person name="Mlenga V."/>
            <person name="Montmayeur A."/>
            <person name="Mulrain L."/>
            <person name="Navidi A."/>
            <person name="Naylor J."/>
            <person name="Negash T."/>
            <person name="Nguyen T."/>
            <person name="Nguyen N."/>
            <person name="Nicol R."/>
            <person name="Norbu C."/>
            <person name="Norbu N."/>
            <person name="Novod N."/>
            <person name="O'Neill B."/>
            <person name="Osman S."/>
            <person name="Markiewicz E."/>
            <person name="Oyono O.L."/>
            <person name="Patti C."/>
            <person name="Phunkhang P."/>
            <person name="Pierre F."/>
            <person name="Priest M."/>
            <person name="Raghuraman S."/>
            <person name="Rege F."/>
            <person name="Reyes R."/>
            <person name="Rise C."/>
            <person name="Rogov P."/>
            <person name="Ross K."/>
            <person name="Ryan E."/>
            <person name="Settipalli S."/>
            <person name="Shea T."/>
            <person name="Sherpa N."/>
            <person name="Shi L."/>
            <person name="Shih D."/>
            <person name="Sparrow T."/>
            <person name="Spaulding J."/>
            <person name="Stalker J."/>
            <person name="Stange-Thomann N."/>
            <person name="Stavropoulos S."/>
            <person name="Stone C."/>
            <person name="Strader C."/>
            <person name="Tesfaye S."/>
            <person name="Thomson T."/>
            <person name="Thoulutsang Y."/>
            <person name="Thoulutsang D."/>
            <person name="Topham K."/>
            <person name="Topping I."/>
            <person name="Tsamla T."/>
            <person name="Vassiliev H."/>
            <person name="Vo A."/>
            <person name="Wangchuk T."/>
            <person name="Wangdi T."/>
            <person name="Weiand M."/>
            <person name="Wilkinson J."/>
            <person name="Wilson A."/>
            <person name="Yadav S."/>
            <person name="Young G."/>
            <person name="Yu Q."/>
            <person name="Zembek L."/>
            <person name="Zhong D."/>
            <person name="Zimmer A."/>
            <person name="Zwirko Z."/>
            <person name="Jaffe D.B."/>
            <person name="Alvarez P."/>
            <person name="Brockman W."/>
            <person name="Butler J."/>
            <person name="Chin C."/>
            <person name="Gnerre S."/>
            <person name="Grabherr M."/>
            <person name="Kleber M."/>
            <person name="Mauceli E."/>
            <person name="MacCallum I."/>
        </authorList>
    </citation>
    <scope>NUCLEOTIDE SEQUENCE [LARGE SCALE GENOMIC DNA]</scope>
    <source>
        <strain evidence="4">Rob3c / Tucson 14021-0248.25</strain>
    </source>
</reference>
<dbReference type="PANTHER" id="PTHR46763">
    <property type="entry name" value="DYNEIN REGULATORY COMPLEX PROTEIN 8"/>
    <property type="match status" value="1"/>
</dbReference>
<dbReference type="PhylomeDB" id="B4HPT8"/>
<dbReference type="InterPro" id="IPR011992">
    <property type="entry name" value="EF-hand-dom_pair"/>
</dbReference>
<dbReference type="SUPFAM" id="SSF47473">
    <property type="entry name" value="EF-hand"/>
    <property type="match status" value="1"/>
</dbReference>
<gene>
    <name evidence="3" type="primary">Dsec\GM21992</name>
    <name evidence="3" type="ORF">Dsec_GM21992</name>
</gene>
<dbReference type="Proteomes" id="UP000001292">
    <property type="component" value="Unassembled WGS sequence"/>
</dbReference>
<evidence type="ECO:0000313" key="3">
    <source>
        <dbReference type="EMBL" id="EDW48656.1"/>
    </source>
</evidence>
<sequence length="215" mass="24432">MDMDMNNDLEKRISDAFCVFDHHGDKFIDVREVGTVLRLLGCVPTEEEVNEVISATESEETSGEVHLTKFLPHVSQLLMERKMEPAPPEKILQAFKILDPENKGYLTKESFGKLMMEEGEPFTQEEMDEMWPVAIDPISGHIPYEFYLNQLMLTNQTGQMRCKVAGKVPGTGHWLLALVSDMDGDVDVDVDVAKEEPLHLEFYLGRNAAKWVAHH</sequence>
<dbReference type="HOGENOM" id="CLU_061288_19_3_1"/>
<accession>B4HPT8</accession>
<dbReference type="PANTHER" id="PTHR46763:SF1">
    <property type="entry name" value="DYNEIN REGULATORY COMPLEX PROTEIN 8"/>
    <property type="match status" value="1"/>
</dbReference>
<dbReference type="OMA" id="MTKEGEP"/>
<name>B4HPT8_DROSE</name>
<organism evidence="4">
    <name type="scientific">Drosophila sechellia</name>
    <name type="common">Fruit fly</name>
    <dbReference type="NCBI Taxonomy" id="7238"/>
    <lineage>
        <taxon>Eukaryota</taxon>
        <taxon>Metazoa</taxon>
        <taxon>Ecdysozoa</taxon>
        <taxon>Arthropoda</taxon>
        <taxon>Hexapoda</taxon>
        <taxon>Insecta</taxon>
        <taxon>Pterygota</taxon>
        <taxon>Neoptera</taxon>
        <taxon>Endopterygota</taxon>
        <taxon>Diptera</taxon>
        <taxon>Brachycera</taxon>
        <taxon>Muscomorpha</taxon>
        <taxon>Ephydroidea</taxon>
        <taxon>Drosophilidae</taxon>
        <taxon>Drosophila</taxon>
        <taxon>Sophophora</taxon>
    </lineage>
</organism>
<dbReference type="PROSITE" id="PS50222">
    <property type="entry name" value="EF_HAND_2"/>
    <property type="match status" value="2"/>
</dbReference>
<dbReference type="STRING" id="7238.B4HPT8"/>
<dbReference type="FunFam" id="1.10.238.10:FF:000178">
    <property type="entry name" value="Calmodulin-2 A"/>
    <property type="match status" value="1"/>
</dbReference>
<dbReference type="Gene3D" id="1.10.238.10">
    <property type="entry name" value="EF-hand"/>
    <property type="match status" value="2"/>
</dbReference>
<feature type="domain" description="EF-hand" evidence="2">
    <location>
        <begin position="8"/>
        <end position="43"/>
    </location>
</feature>
<dbReference type="SMART" id="SM00054">
    <property type="entry name" value="EFh"/>
    <property type="match status" value="2"/>
</dbReference>
<evidence type="ECO:0000259" key="2">
    <source>
        <dbReference type="PROSITE" id="PS50222"/>
    </source>
</evidence>
<keyword evidence="4" id="KW-1185">Reference proteome</keyword>
<keyword evidence="1" id="KW-0677">Repeat</keyword>
<proteinExistence type="predicted"/>
<evidence type="ECO:0000256" key="1">
    <source>
        <dbReference type="ARBA" id="ARBA00022737"/>
    </source>
</evidence>
<dbReference type="AlphaFoldDB" id="B4HPT8"/>